<gene>
    <name evidence="2" type="ORF">GWK10_02505</name>
</gene>
<feature type="domain" description="N-acetyltransferase" evidence="1">
    <location>
        <begin position="4"/>
        <end position="172"/>
    </location>
</feature>
<reference evidence="2 3" key="1">
    <citation type="submission" date="2020-01" db="EMBL/GenBank/DDBJ databases">
        <title>Spongiivirga citrea KCTC 32990T.</title>
        <authorList>
            <person name="Wang G."/>
        </authorList>
    </citation>
    <scope>NUCLEOTIDE SEQUENCE [LARGE SCALE GENOMIC DNA]</scope>
    <source>
        <strain evidence="2 3">KCTC 32990</strain>
    </source>
</reference>
<sequence>MEGISFKKATASDIELLIPVAQKAYLQAYTHVWEHEEPAFYLKKAFTKKAFLKDLSDSNTEIQLIYFANTLVGFYKLELDSAVSTYTAIEAIQLEKIYILNEFSGKGIGNQSLAHIISGAKQKGKSVFWVDVMDTSPAKFFYQKMGFETFSYWDLDYPGLKADQLKMHRMVKKLL</sequence>
<evidence type="ECO:0000313" key="2">
    <source>
        <dbReference type="EMBL" id="NER16061.1"/>
    </source>
</evidence>
<dbReference type="EMBL" id="JAABOQ010000001">
    <property type="protein sequence ID" value="NER16061.1"/>
    <property type="molecule type" value="Genomic_DNA"/>
</dbReference>
<protein>
    <submittedName>
        <fullName evidence="2">GNAT family N-acetyltransferase</fullName>
    </submittedName>
</protein>
<organism evidence="2 3">
    <name type="scientific">Spongiivirga citrea</name>
    <dbReference type="NCBI Taxonomy" id="1481457"/>
    <lineage>
        <taxon>Bacteria</taxon>
        <taxon>Pseudomonadati</taxon>
        <taxon>Bacteroidota</taxon>
        <taxon>Flavobacteriia</taxon>
        <taxon>Flavobacteriales</taxon>
        <taxon>Flavobacteriaceae</taxon>
        <taxon>Spongiivirga</taxon>
    </lineage>
</organism>
<dbReference type="AlphaFoldDB" id="A0A6M0CEA4"/>
<dbReference type="Proteomes" id="UP000474296">
    <property type="component" value="Unassembled WGS sequence"/>
</dbReference>
<dbReference type="InterPro" id="IPR016181">
    <property type="entry name" value="Acyl_CoA_acyltransferase"/>
</dbReference>
<dbReference type="SUPFAM" id="SSF55729">
    <property type="entry name" value="Acyl-CoA N-acyltransferases (Nat)"/>
    <property type="match status" value="1"/>
</dbReference>
<accession>A0A6M0CEA4</accession>
<evidence type="ECO:0000259" key="1">
    <source>
        <dbReference type="PROSITE" id="PS51186"/>
    </source>
</evidence>
<keyword evidence="3" id="KW-1185">Reference proteome</keyword>
<dbReference type="PROSITE" id="PS51186">
    <property type="entry name" value="GNAT"/>
    <property type="match status" value="1"/>
</dbReference>
<dbReference type="GO" id="GO:0016747">
    <property type="term" value="F:acyltransferase activity, transferring groups other than amino-acyl groups"/>
    <property type="evidence" value="ECO:0007669"/>
    <property type="project" value="InterPro"/>
</dbReference>
<proteinExistence type="predicted"/>
<dbReference type="Pfam" id="PF13508">
    <property type="entry name" value="Acetyltransf_7"/>
    <property type="match status" value="1"/>
</dbReference>
<dbReference type="Gene3D" id="3.40.630.30">
    <property type="match status" value="1"/>
</dbReference>
<comment type="caution">
    <text evidence="2">The sequence shown here is derived from an EMBL/GenBank/DDBJ whole genome shotgun (WGS) entry which is preliminary data.</text>
</comment>
<name>A0A6M0CEA4_9FLAO</name>
<evidence type="ECO:0000313" key="3">
    <source>
        <dbReference type="Proteomes" id="UP000474296"/>
    </source>
</evidence>
<dbReference type="RefSeq" id="WP_164029316.1">
    <property type="nucleotide sequence ID" value="NZ_JAABOQ010000001.1"/>
</dbReference>
<dbReference type="InterPro" id="IPR000182">
    <property type="entry name" value="GNAT_dom"/>
</dbReference>
<keyword evidence="2" id="KW-0808">Transferase</keyword>
<dbReference type="CDD" id="cd04301">
    <property type="entry name" value="NAT_SF"/>
    <property type="match status" value="1"/>
</dbReference>